<comment type="similarity">
    <text evidence="1 3">Belongs to the short-chain dehydrogenases/reductases (SDR) family.</text>
</comment>
<keyword evidence="2" id="KW-0560">Oxidoreductase</keyword>
<dbReference type="PRINTS" id="PR00081">
    <property type="entry name" value="GDHRDH"/>
</dbReference>
<evidence type="ECO:0000313" key="5">
    <source>
        <dbReference type="EMBL" id="MDT2545419.1"/>
    </source>
</evidence>
<dbReference type="PANTHER" id="PTHR42760:SF133">
    <property type="entry name" value="3-OXOACYL-[ACYL-CARRIER-PROTEIN] REDUCTASE"/>
    <property type="match status" value="1"/>
</dbReference>
<dbReference type="SUPFAM" id="SSF51735">
    <property type="entry name" value="NAD(P)-binding Rossmann-fold domains"/>
    <property type="match status" value="1"/>
</dbReference>
<dbReference type="PANTHER" id="PTHR42760">
    <property type="entry name" value="SHORT-CHAIN DEHYDROGENASES/REDUCTASES FAMILY MEMBER"/>
    <property type="match status" value="1"/>
</dbReference>
<dbReference type="RefSeq" id="WP_028021313.1">
    <property type="nucleotide sequence ID" value="NZ_CABLCA010000052.1"/>
</dbReference>
<dbReference type="GO" id="GO:0006633">
    <property type="term" value="P:fatty acid biosynthetic process"/>
    <property type="evidence" value="ECO:0007669"/>
    <property type="project" value="TreeGrafter"/>
</dbReference>
<dbReference type="FunFam" id="3.40.50.720:FF:000084">
    <property type="entry name" value="Short-chain dehydrogenase reductase"/>
    <property type="match status" value="1"/>
</dbReference>
<evidence type="ECO:0000256" key="1">
    <source>
        <dbReference type="ARBA" id="ARBA00006484"/>
    </source>
</evidence>
<evidence type="ECO:0000313" key="4">
    <source>
        <dbReference type="EMBL" id="MDT2536678.1"/>
    </source>
</evidence>
<dbReference type="GO" id="GO:0008206">
    <property type="term" value="P:bile acid metabolic process"/>
    <property type="evidence" value="ECO:0007669"/>
    <property type="project" value="UniProtKB-ARBA"/>
</dbReference>
<comment type="caution">
    <text evidence="4">The sequence shown here is derived from an EMBL/GenBank/DDBJ whole genome shotgun (WGS) entry which is preliminary data.</text>
</comment>
<protein>
    <submittedName>
        <fullName evidence="4">SDR family oxidoreductase</fullName>
    </submittedName>
</protein>
<dbReference type="InterPro" id="IPR002347">
    <property type="entry name" value="SDR_fam"/>
</dbReference>
<evidence type="ECO:0000256" key="2">
    <source>
        <dbReference type="ARBA" id="ARBA00023002"/>
    </source>
</evidence>
<dbReference type="Gene3D" id="3.40.50.720">
    <property type="entry name" value="NAD(P)-binding Rossmann-like Domain"/>
    <property type="match status" value="1"/>
</dbReference>
<reference evidence="4" key="1">
    <citation type="submission" date="2023-03" db="EMBL/GenBank/DDBJ databases">
        <authorList>
            <person name="Shen W."/>
            <person name="Cai J."/>
        </authorList>
    </citation>
    <scope>NUCLEOTIDE SEQUENCE</scope>
    <source>
        <strain evidence="4">B646-2</strain>
        <strain evidence="5">Y15</strain>
    </source>
</reference>
<evidence type="ECO:0000256" key="3">
    <source>
        <dbReference type="RuleBase" id="RU000363"/>
    </source>
</evidence>
<dbReference type="EMBL" id="JARPXM010000001">
    <property type="protein sequence ID" value="MDT2536678.1"/>
    <property type="molecule type" value="Genomic_DNA"/>
</dbReference>
<dbReference type="EMBL" id="JARPXL010000014">
    <property type="protein sequence ID" value="MDT2545419.1"/>
    <property type="molecule type" value="Genomic_DNA"/>
</dbReference>
<dbReference type="GeneID" id="67041955"/>
<evidence type="ECO:0000313" key="6">
    <source>
        <dbReference type="Proteomes" id="UP001249240"/>
    </source>
</evidence>
<dbReference type="GO" id="GO:0016616">
    <property type="term" value="F:oxidoreductase activity, acting on the CH-OH group of donors, NAD or NADP as acceptor"/>
    <property type="evidence" value="ECO:0007669"/>
    <property type="project" value="TreeGrafter"/>
</dbReference>
<dbReference type="CDD" id="cd05233">
    <property type="entry name" value="SDR_c"/>
    <property type="match status" value="1"/>
</dbReference>
<proteinExistence type="inferred from homology"/>
<dbReference type="PRINTS" id="PR00080">
    <property type="entry name" value="SDRFAMILY"/>
</dbReference>
<name>A0AAP5NE82_9ENTE</name>
<dbReference type="Pfam" id="PF00106">
    <property type="entry name" value="adh_short"/>
    <property type="match status" value="1"/>
</dbReference>
<dbReference type="InterPro" id="IPR036291">
    <property type="entry name" value="NAD(P)-bd_dom_sf"/>
</dbReference>
<dbReference type="NCBIfam" id="NF004817">
    <property type="entry name" value="PRK06171.1"/>
    <property type="match status" value="1"/>
</dbReference>
<dbReference type="Proteomes" id="UP001249240">
    <property type="component" value="Unassembled WGS sequence"/>
</dbReference>
<accession>A0AAP5NE82</accession>
<sequence length="267" mass="29222">MESWLGLEDKIIIVTGGSAGIGSSIVKHLLKNKALVVNFDLKDTDHHLKQKNYCFYKVDVSKKDEVDHQVTHVFQKFGRIDGLVNNAGIALPGMLVNPDKTGNYELTEELFDRTVAVNQKSVFLMSQAVARKMVTQHSGVIINMSTESALEGSIGQGFYVGTKGAINSMTCTWAKELGKYDIRVLGVAPGIMEETDLRSERYEETLAYIRGISVKELREGYVKASSIPLGRAGRLTEVAEVVAFYLSEHASYLSGIITNIAGGKSKG</sequence>
<dbReference type="Proteomes" id="UP001254770">
    <property type="component" value="Unassembled WGS sequence"/>
</dbReference>
<dbReference type="AlphaFoldDB" id="A0AAP5NE82"/>
<gene>
    <name evidence="5" type="ORF">P7D69_13795</name>
    <name evidence="4" type="ORF">P7D78_00955</name>
</gene>
<organism evidence="4 6">
    <name type="scientific">Enterococcus raffinosus</name>
    <dbReference type="NCBI Taxonomy" id="71452"/>
    <lineage>
        <taxon>Bacteria</taxon>
        <taxon>Bacillati</taxon>
        <taxon>Bacillota</taxon>
        <taxon>Bacilli</taxon>
        <taxon>Lactobacillales</taxon>
        <taxon>Enterococcaceae</taxon>
        <taxon>Enterococcus</taxon>
    </lineage>
</organism>
<dbReference type="GO" id="GO:0048038">
    <property type="term" value="F:quinone binding"/>
    <property type="evidence" value="ECO:0007669"/>
    <property type="project" value="TreeGrafter"/>
</dbReference>